<evidence type="ECO:0000313" key="11">
    <source>
        <dbReference type="RefSeq" id="XP_019615368.1"/>
    </source>
</evidence>
<dbReference type="KEGG" id="bbel:109463067"/>
<dbReference type="PRINTS" id="PR00237">
    <property type="entry name" value="GPCRRHODOPSN"/>
</dbReference>
<dbReference type="Pfam" id="PF00001">
    <property type="entry name" value="7tm_1"/>
    <property type="match status" value="1"/>
</dbReference>
<evidence type="ECO:0000256" key="6">
    <source>
        <dbReference type="RuleBase" id="RU000688"/>
    </source>
</evidence>
<feature type="transmembrane region" description="Helical" evidence="8">
    <location>
        <begin position="319"/>
        <end position="337"/>
    </location>
</feature>
<dbReference type="InterPro" id="IPR017452">
    <property type="entry name" value="GPCR_Rhodpsn_7TM"/>
</dbReference>
<keyword evidence="2" id="KW-1003">Cell membrane</keyword>
<evidence type="ECO:0000256" key="7">
    <source>
        <dbReference type="SAM" id="MobiDB-lite"/>
    </source>
</evidence>
<evidence type="ECO:0000313" key="10">
    <source>
        <dbReference type="Proteomes" id="UP000515135"/>
    </source>
</evidence>
<keyword evidence="3 6" id="KW-0812">Transmembrane</keyword>
<feature type="transmembrane region" description="Helical" evidence="8">
    <location>
        <begin position="110"/>
        <end position="131"/>
    </location>
</feature>
<dbReference type="InterPro" id="IPR000276">
    <property type="entry name" value="GPCR_Rhodpsn"/>
</dbReference>
<feature type="transmembrane region" description="Helical" evidence="8">
    <location>
        <begin position="284"/>
        <end position="307"/>
    </location>
</feature>
<keyword evidence="6" id="KW-0807">Transducer</keyword>
<evidence type="ECO:0000259" key="9">
    <source>
        <dbReference type="PROSITE" id="PS50262"/>
    </source>
</evidence>
<dbReference type="PROSITE" id="PS50262">
    <property type="entry name" value="G_PROTEIN_RECEP_F1_2"/>
    <property type="match status" value="1"/>
</dbReference>
<evidence type="ECO:0000256" key="3">
    <source>
        <dbReference type="ARBA" id="ARBA00022692"/>
    </source>
</evidence>
<proteinExistence type="inferred from homology"/>
<keyword evidence="6" id="KW-0297">G-protein coupled receptor</keyword>
<dbReference type="RefSeq" id="XP_019615368.1">
    <property type="nucleotide sequence ID" value="XM_019759809.1"/>
</dbReference>
<organism evidence="10 11">
    <name type="scientific">Branchiostoma belcheri</name>
    <name type="common">Amphioxus</name>
    <dbReference type="NCBI Taxonomy" id="7741"/>
    <lineage>
        <taxon>Eukaryota</taxon>
        <taxon>Metazoa</taxon>
        <taxon>Chordata</taxon>
        <taxon>Cephalochordata</taxon>
        <taxon>Leptocardii</taxon>
        <taxon>Amphioxiformes</taxon>
        <taxon>Branchiostomatidae</taxon>
        <taxon>Branchiostoma</taxon>
    </lineage>
</organism>
<reference evidence="11" key="1">
    <citation type="submission" date="2025-08" db="UniProtKB">
        <authorList>
            <consortium name="RefSeq"/>
        </authorList>
    </citation>
    <scope>IDENTIFICATION</scope>
    <source>
        <tissue evidence="11">Gonad</tissue>
    </source>
</reference>
<keyword evidence="5 8" id="KW-0472">Membrane</keyword>
<protein>
    <submittedName>
        <fullName evidence="11">G-protein coupled receptor 6-like</fullName>
    </submittedName>
</protein>
<dbReference type="GeneID" id="109463067"/>
<dbReference type="GO" id="GO:0004930">
    <property type="term" value="F:G protein-coupled receptor activity"/>
    <property type="evidence" value="ECO:0007669"/>
    <property type="project" value="UniProtKB-KW"/>
</dbReference>
<feature type="transmembrane region" description="Helical" evidence="8">
    <location>
        <begin position="77"/>
        <end position="98"/>
    </location>
</feature>
<evidence type="ECO:0000256" key="1">
    <source>
        <dbReference type="ARBA" id="ARBA00004651"/>
    </source>
</evidence>
<evidence type="ECO:0000256" key="5">
    <source>
        <dbReference type="ARBA" id="ARBA00023136"/>
    </source>
</evidence>
<dbReference type="GO" id="GO:0005886">
    <property type="term" value="C:plasma membrane"/>
    <property type="evidence" value="ECO:0007669"/>
    <property type="project" value="UniProtKB-SubCell"/>
</dbReference>
<evidence type="ECO:0000256" key="2">
    <source>
        <dbReference type="ARBA" id="ARBA00022475"/>
    </source>
</evidence>
<dbReference type="PROSITE" id="PS00237">
    <property type="entry name" value="G_PROTEIN_RECEP_F1_1"/>
    <property type="match status" value="1"/>
</dbReference>
<sequence length="363" mass="39598">MTSAPKAVLNSTTEISNSADVFPTSHPCNDTFRDCDTFTAKNNSSSRGEENSTSTASDVRGRNSTHAVGFVADWTKYVTIGLAIWSILGNMLPLAAIIKQERLHKPVNILMANLAASDVLTGITFLTAIIIDIVTTSPSRSLSTTVARLLFTPGLLCGLSSAYSLLTLTAERYWFIVHGMTYVNQVTNDRCKVAIAVVWVWSGVLAMLPVFGWNCERFEPGCAWLGGGTPHSYLVLILVLVFIPMMAIVFFNVRVFYSLWQHVSDILKQEASVGAPPSTSRKSAVTIVLITGVFLVGWLPYCVAVLGCAASGDCAAVRPTLFFVILNSAVNPVIYGLRLREIRRGVRRLFTGNNRVANLELER</sequence>
<name>A0A6P4XTG2_BRABE</name>
<gene>
    <name evidence="11" type="primary">LOC109463067</name>
</gene>
<keyword evidence="6" id="KW-0675">Receptor</keyword>
<comment type="subcellular location">
    <subcellularLocation>
        <location evidence="1">Cell membrane</location>
        <topology evidence="1">Multi-pass membrane protein</topology>
    </subcellularLocation>
</comment>
<dbReference type="PANTHER" id="PTHR22750">
    <property type="entry name" value="G-PROTEIN COUPLED RECEPTOR"/>
    <property type="match status" value="1"/>
</dbReference>
<dbReference type="SUPFAM" id="SSF81321">
    <property type="entry name" value="Family A G protein-coupled receptor-like"/>
    <property type="match status" value="1"/>
</dbReference>
<dbReference type="Proteomes" id="UP000515135">
    <property type="component" value="Unplaced"/>
</dbReference>
<dbReference type="OrthoDB" id="9444602at2759"/>
<feature type="transmembrane region" description="Helical" evidence="8">
    <location>
        <begin position="233"/>
        <end position="253"/>
    </location>
</feature>
<dbReference type="Gene3D" id="1.20.1070.10">
    <property type="entry name" value="Rhodopsin 7-helix transmembrane proteins"/>
    <property type="match status" value="1"/>
</dbReference>
<dbReference type="CDD" id="cd14972">
    <property type="entry name" value="7tmA_EDG-like"/>
    <property type="match status" value="1"/>
</dbReference>
<feature type="domain" description="G-protein coupled receptors family 1 profile" evidence="9">
    <location>
        <begin position="89"/>
        <end position="335"/>
    </location>
</feature>
<dbReference type="AlphaFoldDB" id="A0A6P4XTG2"/>
<comment type="similarity">
    <text evidence="6">Belongs to the G-protein coupled receptor 1 family.</text>
</comment>
<feature type="region of interest" description="Disordered" evidence="7">
    <location>
        <begin position="40"/>
        <end position="60"/>
    </location>
</feature>
<accession>A0A6P4XTG2</accession>
<evidence type="ECO:0000256" key="4">
    <source>
        <dbReference type="ARBA" id="ARBA00022989"/>
    </source>
</evidence>
<keyword evidence="4 8" id="KW-1133">Transmembrane helix</keyword>
<feature type="transmembrane region" description="Helical" evidence="8">
    <location>
        <begin position="191"/>
        <end position="213"/>
    </location>
</feature>
<keyword evidence="10" id="KW-1185">Reference proteome</keyword>
<feature type="transmembrane region" description="Helical" evidence="8">
    <location>
        <begin position="151"/>
        <end position="170"/>
    </location>
</feature>
<evidence type="ECO:0000256" key="8">
    <source>
        <dbReference type="SAM" id="Phobius"/>
    </source>
</evidence>